<evidence type="ECO:0000256" key="2">
    <source>
        <dbReference type="ARBA" id="ARBA00012895"/>
    </source>
</evidence>
<dbReference type="SUPFAM" id="SSF46785">
    <property type="entry name" value="Winged helix' DNA-binding domain"/>
    <property type="match status" value="1"/>
</dbReference>
<dbReference type="GO" id="GO:0005524">
    <property type="term" value="F:ATP binding"/>
    <property type="evidence" value="ECO:0007669"/>
    <property type="project" value="UniProtKB-KW"/>
</dbReference>
<evidence type="ECO:0000256" key="1">
    <source>
        <dbReference type="ARBA" id="ARBA00000185"/>
    </source>
</evidence>
<name>A0ABY5SBU1_9BACL</name>
<dbReference type="EMBL" id="CP091430">
    <property type="protein sequence ID" value="UVI29985.1"/>
    <property type="molecule type" value="Genomic_DNA"/>
</dbReference>
<reference evidence="6" key="1">
    <citation type="submission" date="2022-01" db="EMBL/GenBank/DDBJ databases">
        <title>Paenibacillus spongiae sp. nov., isolated from marine sponge.</title>
        <authorList>
            <person name="Li Z."/>
            <person name="Zhang M."/>
        </authorList>
    </citation>
    <scope>NUCLEOTIDE SEQUENCE</scope>
    <source>
        <strain evidence="6">PHS-Z3</strain>
    </source>
</reference>
<evidence type="ECO:0000313" key="7">
    <source>
        <dbReference type="Proteomes" id="UP001057877"/>
    </source>
</evidence>
<dbReference type="CDD" id="cd00090">
    <property type="entry name" value="HTH_ARSR"/>
    <property type="match status" value="1"/>
</dbReference>
<dbReference type="PANTHER" id="PTHR45866:SF2">
    <property type="entry name" value="DNA TOPOISOMERASE (ATP-HYDROLYZING)"/>
    <property type="match status" value="1"/>
</dbReference>
<dbReference type="Gene3D" id="3.30.565.10">
    <property type="entry name" value="Histidine kinase-like ATPase, C-terminal domain"/>
    <property type="match status" value="1"/>
</dbReference>
<organism evidence="6 7">
    <name type="scientific">Paenibacillus spongiae</name>
    <dbReference type="NCBI Taxonomy" id="2909671"/>
    <lineage>
        <taxon>Bacteria</taxon>
        <taxon>Bacillati</taxon>
        <taxon>Bacillota</taxon>
        <taxon>Bacilli</taxon>
        <taxon>Bacillales</taxon>
        <taxon>Paenibacillaceae</taxon>
        <taxon>Paenibacillus</taxon>
    </lineage>
</organism>
<comment type="catalytic activity">
    <reaction evidence="1">
        <text>ATP-dependent breakage, passage and rejoining of double-stranded DNA.</text>
        <dbReference type="EC" id="5.6.2.2"/>
    </reaction>
</comment>
<proteinExistence type="predicted"/>
<dbReference type="SUPFAM" id="SSF55874">
    <property type="entry name" value="ATPase domain of HSP90 chaperone/DNA topoisomerase II/histidine kinase"/>
    <property type="match status" value="1"/>
</dbReference>
<dbReference type="Gene3D" id="1.10.10.10">
    <property type="entry name" value="Winged helix-like DNA-binding domain superfamily/Winged helix DNA-binding domain"/>
    <property type="match status" value="1"/>
</dbReference>
<dbReference type="InterPro" id="IPR036890">
    <property type="entry name" value="HATPase_C_sf"/>
</dbReference>
<dbReference type="PRINTS" id="PR00418">
    <property type="entry name" value="TPI2FAMILY"/>
</dbReference>
<dbReference type="RefSeq" id="WP_258386055.1">
    <property type="nucleotide sequence ID" value="NZ_CP091430.1"/>
</dbReference>
<feature type="domain" description="Histidine kinase/HSP90-like ATPase" evidence="5">
    <location>
        <begin position="214"/>
        <end position="348"/>
    </location>
</feature>
<keyword evidence="6" id="KW-0067">ATP-binding</keyword>
<dbReference type="Proteomes" id="UP001057877">
    <property type="component" value="Chromosome"/>
</dbReference>
<keyword evidence="3" id="KW-0238">DNA-binding</keyword>
<sequence length="381" mass="41446">MTPSRDFAAELDDMKTQLADLALQVRQLTGAADTGAIRAASARQDLPAAAYTPAETDKSSSSSGELYYSGHYNQDNARFRWEPKSRSVNQILSTDGEKAAKVVGALGHKQRLDIIRTILQEPMSGAELVERLNMGTTGQLYHHLKALLGADLLQQDDRGGRYSIPRHRTLPLLLLLAAASDLLDASDYMDMTEVRGNSSAYLGSTEGKHDPHALLGAVLENSLLEHNAGYCTEVNIYIHDDSRVTVADNGRGIPARAFPGADTDRSWLQTVMTDLHNRTATGASYTVPGGEKGISIAVVNALSLHLQVETRWDGSIIRQDYSHGIPRSALTPVGTTGETGTSVTFEPDPELFSSAFDRETVEKMIAERSAMYPQLTLRVHV</sequence>
<dbReference type="PANTHER" id="PTHR45866">
    <property type="entry name" value="DNA GYRASE/TOPOISOMERASE SUBUNIT B"/>
    <property type="match status" value="1"/>
</dbReference>
<evidence type="ECO:0000256" key="4">
    <source>
        <dbReference type="ARBA" id="ARBA00023235"/>
    </source>
</evidence>
<keyword evidence="6" id="KW-0547">Nucleotide-binding</keyword>
<evidence type="ECO:0000313" key="6">
    <source>
        <dbReference type="EMBL" id="UVI29985.1"/>
    </source>
</evidence>
<dbReference type="InterPro" id="IPR036388">
    <property type="entry name" value="WH-like_DNA-bd_sf"/>
</dbReference>
<gene>
    <name evidence="6" type="ORF">L1F29_32160</name>
</gene>
<keyword evidence="7" id="KW-1185">Reference proteome</keyword>
<dbReference type="Pfam" id="PF02518">
    <property type="entry name" value="HATPase_c"/>
    <property type="match status" value="1"/>
</dbReference>
<protein>
    <recommendedName>
        <fullName evidence="2">DNA topoisomerase (ATP-hydrolyzing)</fullName>
        <ecNumber evidence="2">5.6.2.2</ecNumber>
    </recommendedName>
</protein>
<evidence type="ECO:0000259" key="5">
    <source>
        <dbReference type="Pfam" id="PF02518"/>
    </source>
</evidence>
<dbReference type="EC" id="5.6.2.2" evidence="2"/>
<evidence type="ECO:0000256" key="3">
    <source>
        <dbReference type="ARBA" id="ARBA00023125"/>
    </source>
</evidence>
<keyword evidence="4" id="KW-0413">Isomerase</keyword>
<dbReference type="InterPro" id="IPR036390">
    <property type="entry name" value="WH_DNA-bd_sf"/>
</dbReference>
<dbReference type="InterPro" id="IPR011991">
    <property type="entry name" value="ArsR-like_HTH"/>
</dbReference>
<dbReference type="InterPro" id="IPR003594">
    <property type="entry name" value="HATPase_dom"/>
</dbReference>
<accession>A0ABY5SBU1</accession>